<evidence type="ECO:0000256" key="1">
    <source>
        <dbReference type="ARBA" id="ARBA00001957"/>
    </source>
</evidence>
<sequence length="1897" mass="212687">MSDLSQRLAALSPEKRALLLQRLHQTSQHPTPTQIQRQARSTNTFPLSFAQQRLWFLNQLEPGNAFYNMPAAILLKGHLNIAALEHSLDALIQRHEALRTNFTTVAGDPVQVIATARSHNLSIVDLHHCSEPEQTQRVQQLAQAEAQLPFDLGNDSLLRVCLLQLSETQHVLLFTLHHIIADAWSLGVLIQEFAQAYSAFSTGESLSLPELPIQYADFAVWQRQWLQGDVLETQLHYWQQQLQHAPPLLELPTDRPRPPVQTFRGAYQSLILPNALMEELKAFSRREDTTLFMTMLAAFKTLLYRYTGQTDLLVGSPIANRNRLEVENIIGVFINTLVLRTDVSGNPTFRELLAQVRKTTLDAYAHQDLPFERLVETLHLERNLSYNPVFQVMFQLQNAPMADLELPGLTLSNLETAGETTQFDLSLNMAETEAGLQALIEYSTDLFDDETIARMLGHFQTLLEGIVAHENDRLSNLPLLTKAEQHQFQEWNQTQVEFAQVPIHQLFEAQVKRTPDAIAAVFEQEHLTYQALNDRANQLASHLQTLGVRPNGLVGICVDRSLEMLVGILAILKAGGAYLPIDPAYPQDRIAFMLEDADVEILLTQSHLSPPLTQSNPKVLYLDSDWTTLSPGSPLPCSPDHLAYVIYTSGSTGKPKGVQIEHHSLSNFIQSLQQHLNLTSQDFFFSVTTITFDIAALELFLPLTVGARVVIASRAVACDGVRLSEALVQSGTTIMQATPATWRLLLASGWQGNAQLKVLCGGEALQADLASQLRSKCAALWNLYGPTETTIWSTIHAVESDNEPVPIGCPIANTEIYVLDRDRQLVPVGVTGELYIGGAGLARGYLNRPELTADRFLQLELPEQQQTRLYRTGDLARYRSDGTIECLGRIDHQVKVRGFRIELGEIESVLCQHPTVQQAAVTVRETEFGDQRIIAYVVPVSASHSEWRSFLNTKLPDYMVPAAFVRLEALPLTPNGKVDRKALPAPSEIPSELDPTLEAAQTPVEEMLASLWSQILGAEIGIHDDFFAFGGHSLLATQLMSRVRDVFNVELPLRVLFETPTIARLAPQIEKAMKTRQQLAIPPLQPVDRTQALPLSFAQQRLWFLSQLAPDSALYNFSAHVRLAGTLNISALEQSVNEVVRRHEALRTAFAVVEGQPIQIIAPTLTLPVPVVDLRSLSPAEQQTAVQHLVDEEDRKPFDLTCCPLLRVTVLRLNATEHVLLLTMHHIISDGWSMGVLLRELMALYEAFCTGQPSPLPALPIQYADFAVWQRQWLQGDVLDQQLHYWKQQLLGGNLPPLKLPTKPSQPKSQNYQGKSHTSELSVDLSRQLQSLSRQENVTLFMTLLAALQTLLHRYTHQDDIVVGTDIANRTHSETESLIGFFVNLLVLRSDMRGNPSFRELLQQVREVTLNAYAHQDLPFDKLVEELQPERNLHQTPLFQVLFVLQNTPVPTIELTDLTLHPLDTQENDLSKFDLALFVTETEPAIQIAWKFNVDRFDPDTIAQMANHFTALLASIVAAPEARLSTLSLQTAAEPKPLHQPRDRKNMSFSKFKSIQPKAISVPETGLVTTSYLQPGEPLPLVVQPNLEDIDLIGWAKNNRGLLETELLKHGAILFRGFNAASVPEFERFAQTICPALFGEYGDLPREEVSQNVYTSTPYPADKAILFHNESSHLHCYPMKIWFFCVQPAQSGGETPIVDCRKVYQLLDPKLQEHFAQKQLMYVRNYTDGLDVSWSRFFHTTDRSVVESYCHNHGIEFEWKANNGLRTREIRPAVATHPKTGETVFFNQIQLHHLSCLDLSVQESLLSLFGEENLPRQVYYGDGTPIEDSVVEEVCEAYRQATVQFPWQKGDILMLDNMLSAHGRNPYGGARKIVVAMGELVSPAETARLEAGNAVAR</sequence>
<dbReference type="CDD" id="cd19531">
    <property type="entry name" value="LCL_NRPS-like"/>
    <property type="match status" value="2"/>
</dbReference>
<dbReference type="InterPro" id="IPR036736">
    <property type="entry name" value="ACP-like_sf"/>
</dbReference>
<dbReference type="SMART" id="SM00823">
    <property type="entry name" value="PKS_PP"/>
    <property type="match status" value="1"/>
</dbReference>
<dbReference type="PROSITE" id="PS50075">
    <property type="entry name" value="CARRIER"/>
    <property type="match status" value="1"/>
</dbReference>
<keyword evidence="5" id="KW-0560">Oxidoreductase</keyword>
<dbReference type="SUPFAM" id="SSF47336">
    <property type="entry name" value="ACP-like"/>
    <property type="match status" value="1"/>
</dbReference>
<name>A0A1Z4JSQ4_LEPBY</name>
<keyword evidence="9" id="KW-1185">Reference proteome</keyword>
<dbReference type="InterPro" id="IPR045851">
    <property type="entry name" value="AMP-bd_C_sf"/>
</dbReference>
<dbReference type="InterPro" id="IPR003819">
    <property type="entry name" value="TauD/TfdA-like"/>
</dbReference>
<organism evidence="8 9">
    <name type="scientific">Leptolyngbya boryana NIES-2135</name>
    <dbReference type="NCBI Taxonomy" id="1973484"/>
    <lineage>
        <taxon>Bacteria</taxon>
        <taxon>Bacillati</taxon>
        <taxon>Cyanobacteriota</taxon>
        <taxon>Cyanophyceae</taxon>
        <taxon>Leptolyngbyales</taxon>
        <taxon>Leptolyngbyaceae</taxon>
        <taxon>Leptolyngbya group</taxon>
        <taxon>Leptolyngbya</taxon>
    </lineage>
</organism>
<dbReference type="FunFam" id="3.30.559.10:FF:000012">
    <property type="entry name" value="Non-ribosomal peptide synthetase"/>
    <property type="match status" value="2"/>
</dbReference>
<dbReference type="InterPro" id="IPR010071">
    <property type="entry name" value="AA_adenyl_dom"/>
</dbReference>
<evidence type="ECO:0000256" key="6">
    <source>
        <dbReference type="SAM" id="MobiDB-lite"/>
    </source>
</evidence>
<dbReference type="Gene3D" id="3.30.559.30">
    <property type="entry name" value="Nonribosomal peptide synthetase, condensation domain"/>
    <property type="match status" value="2"/>
</dbReference>
<dbReference type="FunFam" id="3.40.50.980:FF:000001">
    <property type="entry name" value="Non-ribosomal peptide synthetase"/>
    <property type="match status" value="1"/>
</dbReference>
<evidence type="ECO:0000256" key="5">
    <source>
        <dbReference type="ARBA" id="ARBA00023002"/>
    </source>
</evidence>
<reference evidence="8 9" key="1">
    <citation type="submission" date="2017-06" db="EMBL/GenBank/DDBJ databases">
        <title>Genome sequencing of cyanobaciteial culture collection at National Institute for Environmental Studies (NIES).</title>
        <authorList>
            <person name="Hirose Y."/>
            <person name="Shimura Y."/>
            <person name="Fujisawa T."/>
            <person name="Nakamura Y."/>
            <person name="Kawachi M."/>
        </authorList>
    </citation>
    <scope>NUCLEOTIDE SEQUENCE [LARGE SCALE GENOMIC DNA]</scope>
    <source>
        <strain evidence="8 9">NIES-2135</strain>
        <plasmid evidence="9">Plasmid Plasmid2 dna</plasmid>
    </source>
</reference>
<evidence type="ECO:0000256" key="2">
    <source>
        <dbReference type="ARBA" id="ARBA00006432"/>
    </source>
</evidence>
<keyword evidence="3" id="KW-0596">Phosphopantetheine</keyword>
<dbReference type="PANTHER" id="PTHR45527">
    <property type="entry name" value="NONRIBOSOMAL PEPTIDE SYNTHETASE"/>
    <property type="match status" value="1"/>
</dbReference>
<keyword evidence="8" id="KW-0614">Plasmid</keyword>
<dbReference type="GO" id="GO:0005829">
    <property type="term" value="C:cytosol"/>
    <property type="evidence" value="ECO:0007669"/>
    <property type="project" value="TreeGrafter"/>
</dbReference>
<feature type="region of interest" description="Disordered" evidence="6">
    <location>
        <begin position="1297"/>
        <end position="1319"/>
    </location>
</feature>
<dbReference type="Pfam" id="PF02668">
    <property type="entry name" value="TauD"/>
    <property type="match status" value="1"/>
</dbReference>
<evidence type="ECO:0000256" key="3">
    <source>
        <dbReference type="ARBA" id="ARBA00022450"/>
    </source>
</evidence>
<dbReference type="Gene3D" id="3.30.300.30">
    <property type="match status" value="1"/>
</dbReference>
<comment type="similarity">
    <text evidence="2">Belongs to the ATP-dependent AMP-binding enzyme family.</text>
</comment>
<dbReference type="InterPro" id="IPR042098">
    <property type="entry name" value="TauD-like_sf"/>
</dbReference>
<gene>
    <name evidence="8" type="ORF">NIES2135_65870</name>
</gene>
<dbReference type="GO" id="GO:0008610">
    <property type="term" value="P:lipid biosynthetic process"/>
    <property type="evidence" value="ECO:0007669"/>
    <property type="project" value="UniProtKB-ARBA"/>
</dbReference>
<dbReference type="InterPro" id="IPR001242">
    <property type="entry name" value="Condensation_dom"/>
</dbReference>
<dbReference type="GO" id="GO:0044550">
    <property type="term" value="P:secondary metabolite biosynthetic process"/>
    <property type="evidence" value="ECO:0007669"/>
    <property type="project" value="UniProtKB-ARBA"/>
</dbReference>
<keyword evidence="4" id="KW-0597">Phosphoprotein</keyword>
<dbReference type="SUPFAM" id="SSF52777">
    <property type="entry name" value="CoA-dependent acyltransferases"/>
    <property type="match status" value="4"/>
</dbReference>
<dbReference type="Pfam" id="PF00501">
    <property type="entry name" value="AMP-binding"/>
    <property type="match status" value="1"/>
</dbReference>
<feature type="compositionally biased region" description="Low complexity" evidence="6">
    <location>
        <begin position="1297"/>
        <end position="1310"/>
    </location>
</feature>
<dbReference type="FunFam" id="1.10.1200.10:FF:000005">
    <property type="entry name" value="Nonribosomal peptide synthetase 1"/>
    <property type="match status" value="1"/>
</dbReference>
<evidence type="ECO:0000313" key="8">
    <source>
        <dbReference type="EMBL" id="BAY59710.1"/>
    </source>
</evidence>
<dbReference type="CDD" id="cd12116">
    <property type="entry name" value="A_NRPS_Ta1_like"/>
    <property type="match status" value="1"/>
</dbReference>
<dbReference type="SUPFAM" id="SSF56801">
    <property type="entry name" value="Acetyl-CoA synthetase-like"/>
    <property type="match status" value="1"/>
</dbReference>
<dbReference type="GO" id="GO:0016491">
    <property type="term" value="F:oxidoreductase activity"/>
    <property type="evidence" value="ECO:0007669"/>
    <property type="project" value="UniProtKB-KW"/>
</dbReference>
<evidence type="ECO:0000256" key="4">
    <source>
        <dbReference type="ARBA" id="ARBA00022553"/>
    </source>
</evidence>
<dbReference type="Gene3D" id="3.30.559.10">
    <property type="entry name" value="Chloramphenicol acetyltransferase-like domain"/>
    <property type="match status" value="2"/>
</dbReference>
<dbReference type="FunFam" id="3.40.50.12780:FF:000012">
    <property type="entry name" value="Non-ribosomal peptide synthetase"/>
    <property type="match status" value="1"/>
</dbReference>
<dbReference type="Gene3D" id="1.10.1200.10">
    <property type="entry name" value="ACP-like"/>
    <property type="match status" value="1"/>
</dbReference>
<dbReference type="Gene3D" id="3.40.50.980">
    <property type="match status" value="2"/>
</dbReference>
<dbReference type="EMBL" id="AP018205">
    <property type="protein sequence ID" value="BAY59710.1"/>
    <property type="molecule type" value="Genomic_DNA"/>
</dbReference>
<dbReference type="Pfam" id="PF13193">
    <property type="entry name" value="AMP-binding_C"/>
    <property type="match status" value="1"/>
</dbReference>
<dbReference type="InterPro" id="IPR023213">
    <property type="entry name" value="CAT-like_dom_sf"/>
</dbReference>
<feature type="domain" description="Carrier" evidence="7">
    <location>
        <begin position="999"/>
        <end position="1073"/>
    </location>
</feature>
<dbReference type="GO" id="GO:0043041">
    <property type="term" value="P:amino acid activation for nonribosomal peptide biosynthetic process"/>
    <property type="evidence" value="ECO:0007669"/>
    <property type="project" value="TreeGrafter"/>
</dbReference>
<dbReference type="FunFam" id="3.30.300.30:FF:000010">
    <property type="entry name" value="Enterobactin synthetase component F"/>
    <property type="match status" value="1"/>
</dbReference>
<dbReference type="InterPro" id="IPR009081">
    <property type="entry name" value="PP-bd_ACP"/>
</dbReference>
<protein>
    <submittedName>
        <fullName evidence="8">Amino acid adenylation domain protein</fullName>
    </submittedName>
</protein>
<dbReference type="GO" id="GO:0031177">
    <property type="term" value="F:phosphopantetheine binding"/>
    <property type="evidence" value="ECO:0007669"/>
    <property type="project" value="InterPro"/>
</dbReference>
<evidence type="ECO:0000313" key="9">
    <source>
        <dbReference type="Proteomes" id="UP000217895"/>
    </source>
</evidence>
<dbReference type="Gene3D" id="3.60.130.10">
    <property type="entry name" value="Clavaminate synthase-like"/>
    <property type="match status" value="1"/>
</dbReference>
<dbReference type="Proteomes" id="UP000217895">
    <property type="component" value="Plasmid Plasmid2 dna"/>
</dbReference>
<dbReference type="SUPFAM" id="SSF51197">
    <property type="entry name" value="Clavaminate synthase-like"/>
    <property type="match status" value="1"/>
</dbReference>
<geneLocation type="plasmid" evidence="8">
    <name>plasmid2</name>
</geneLocation>
<dbReference type="FunFam" id="2.30.38.10:FF:000001">
    <property type="entry name" value="Non-ribosomal peptide synthetase PvdI"/>
    <property type="match status" value="1"/>
</dbReference>
<dbReference type="Gene3D" id="2.30.38.10">
    <property type="entry name" value="Luciferase, Domain 3"/>
    <property type="match status" value="1"/>
</dbReference>
<accession>A0A1Z4JSQ4</accession>
<dbReference type="InterPro" id="IPR020806">
    <property type="entry name" value="PKS_PP-bd"/>
</dbReference>
<dbReference type="PANTHER" id="PTHR45527:SF1">
    <property type="entry name" value="FATTY ACID SYNTHASE"/>
    <property type="match status" value="1"/>
</dbReference>
<dbReference type="InterPro" id="IPR020845">
    <property type="entry name" value="AMP-binding_CS"/>
</dbReference>
<dbReference type="Pfam" id="PF00668">
    <property type="entry name" value="Condensation"/>
    <property type="match status" value="2"/>
</dbReference>
<dbReference type="Pfam" id="PF00550">
    <property type="entry name" value="PP-binding"/>
    <property type="match status" value="1"/>
</dbReference>
<evidence type="ECO:0000259" key="7">
    <source>
        <dbReference type="PROSITE" id="PS50075"/>
    </source>
</evidence>
<dbReference type="NCBIfam" id="TIGR01733">
    <property type="entry name" value="AA-adenyl-dom"/>
    <property type="match status" value="1"/>
</dbReference>
<dbReference type="InterPro" id="IPR025110">
    <property type="entry name" value="AMP-bd_C"/>
</dbReference>
<dbReference type="InterPro" id="IPR000873">
    <property type="entry name" value="AMP-dep_synth/lig_dom"/>
</dbReference>
<proteinExistence type="inferred from homology"/>
<dbReference type="PROSITE" id="PS00455">
    <property type="entry name" value="AMP_BINDING"/>
    <property type="match status" value="1"/>
</dbReference>
<comment type="cofactor">
    <cofactor evidence="1">
        <name>pantetheine 4'-phosphate</name>
        <dbReference type="ChEBI" id="CHEBI:47942"/>
    </cofactor>
</comment>